<evidence type="ECO:0000256" key="3">
    <source>
        <dbReference type="ARBA" id="ARBA00009908"/>
    </source>
</evidence>
<evidence type="ECO:0000256" key="8">
    <source>
        <dbReference type="ARBA" id="ARBA00023136"/>
    </source>
</evidence>
<evidence type="ECO:0000256" key="1">
    <source>
        <dbReference type="ARBA" id="ARBA00004146"/>
    </source>
</evidence>
<comment type="subcellular location">
    <subcellularLocation>
        <location evidence="1">Early endosome membrane</location>
    </subcellularLocation>
    <subcellularLocation>
        <location evidence="2">Endosome membrane</location>
        <topology evidence="2">Single-pass membrane protein</topology>
    </subcellularLocation>
</comment>
<protein>
    <submittedName>
        <fullName evidence="16">Uncharacterized protein LOC106460687 isoform X1</fullName>
    </submittedName>
</protein>
<evidence type="ECO:0000256" key="7">
    <source>
        <dbReference type="ARBA" id="ARBA00022989"/>
    </source>
</evidence>
<keyword evidence="5" id="KW-0734">Signal transduction inhibitor</keyword>
<evidence type="ECO:0000259" key="14">
    <source>
        <dbReference type="PROSITE" id="PS01180"/>
    </source>
</evidence>
<keyword evidence="9" id="KW-1015">Disulfide bond</keyword>
<feature type="transmembrane region" description="Helical" evidence="12">
    <location>
        <begin position="148"/>
        <end position="172"/>
    </location>
</feature>
<proteinExistence type="inferred from homology"/>
<dbReference type="PROSITE" id="PS01180">
    <property type="entry name" value="CUB"/>
    <property type="match status" value="1"/>
</dbReference>
<dbReference type="Gene3D" id="2.60.120.290">
    <property type="entry name" value="Spermadhesin, CUB domain"/>
    <property type="match status" value="1"/>
</dbReference>
<dbReference type="InterPro" id="IPR043445">
    <property type="entry name" value="TMEPAI/LRAD4"/>
</dbReference>
<evidence type="ECO:0000256" key="9">
    <source>
        <dbReference type="ARBA" id="ARBA00023157"/>
    </source>
</evidence>
<feature type="domain" description="CUB" evidence="14">
    <location>
        <begin position="22"/>
        <end position="138"/>
    </location>
</feature>
<dbReference type="RefSeq" id="XP_022243175.1">
    <property type="nucleotide sequence ID" value="XM_022387467.1"/>
</dbReference>
<evidence type="ECO:0000313" key="15">
    <source>
        <dbReference type="Proteomes" id="UP000694941"/>
    </source>
</evidence>
<keyword evidence="6" id="KW-0967">Endosome</keyword>
<accession>A0ABM1SHS0</accession>
<evidence type="ECO:0000256" key="5">
    <source>
        <dbReference type="ARBA" id="ARBA00022700"/>
    </source>
</evidence>
<comment type="similarity">
    <text evidence="3">Belongs to the PMEPA1 family.</text>
</comment>
<evidence type="ECO:0000256" key="10">
    <source>
        <dbReference type="PROSITE-ProRule" id="PRU00059"/>
    </source>
</evidence>
<feature type="chain" id="PRO_5045434295" evidence="13">
    <location>
        <begin position="19"/>
        <end position="430"/>
    </location>
</feature>
<sequence length="430" mass="48589">MLFCLGLFAILVYETVFASAVCSQTFTEAPGHIEAISRRYKRLGHTRCQYLIRAPAHTTIMLNFTHLYDEGARVLCLPEVRIIEVWSHHKESQMGVLCPAHHNFQGPQVFQSRASLLRVTYEWPPNMESGFSLYFKFQKISKGKSVSGLHIVIIVIAIVLMLGLIMCIVSHYKMGAWSWHERWGRPPNPSEPQSLLQVTPLQHLSQSQHTHTHAPHSPVHTHAPHSPVLYTPDNIEQRQQLELVSLQNQHVRQKSVQMDFNLGLPPIITLPDGEEFQYNSSKSIHIQGPSQDNEIIRTWIKPPPNRIVPEDENPLSYRSNSVSLLSKPSTPPVLRTSDTNFLVKHSNNASVAVNDDIHRNFYTYVEGGSNSFPTTQPRSPNTRNTTSKSLDSRSNSGRRMKSFFDLMSPLPRYCNLTTNQDQSSGSSGGV</sequence>
<dbReference type="PANTHER" id="PTHR16514:SF3">
    <property type="entry name" value="LOW-DENSITY LIPOPROTEIN RECEPTOR CLASS A DOMAIN-CONTAINING PROTEIN 4-LIKE ISOFORM X1"/>
    <property type="match status" value="1"/>
</dbReference>
<feature type="signal peptide" evidence="13">
    <location>
        <begin position="1"/>
        <end position="18"/>
    </location>
</feature>
<gene>
    <name evidence="16" type="primary">LOC106460687</name>
</gene>
<feature type="compositionally biased region" description="Polar residues" evidence="11">
    <location>
        <begin position="368"/>
        <end position="395"/>
    </location>
</feature>
<keyword evidence="15" id="KW-1185">Reference proteome</keyword>
<feature type="region of interest" description="Disordered" evidence="11">
    <location>
        <begin position="368"/>
        <end position="399"/>
    </location>
</feature>
<keyword evidence="8 12" id="KW-0472">Membrane</keyword>
<dbReference type="InterPro" id="IPR035914">
    <property type="entry name" value="Sperma_CUB_dom_sf"/>
</dbReference>
<evidence type="ECO:0000256" key="2">
    <source>
        <dbReference type="ARBA" id="ARBA00004190"/>
    </source>
</evidence>
<dbReference type="SUPFAM" id="SSF49854">
    <property type="entry name" value="Spermadhesin, CUB domain"/>
    <property type="match status" value="1"/>
</dbReference>
<dbReference type="InterPro" id="IPR000859">
    <property type="entry name" value="CUB_dom"/>
</dbReference>
<evidence type="ECO:0000256" key="6">
    <source>
        <dbReference type="ARBA" id="ARBA00022753"/>
    </source>
</evidence>
<evidence type="ECO:0000256" key="12">
    <source>
        <dbReference type="SAM" id="Phobius"/>
    </source>
</evidence>
<evidence type="ECO:0000313" key="16">
    <source>
        <dbReference type="RefSeq" id="XP_022243175.1"/>
    </source>
</evidence>
<evidence type="ECO:0000256" key="13">
    <source>
        <dbReference type="SAM" id="SignalP"/>
    </source>
</evidence>
<keyword evidence="13" id="KW-0732">Signal</keyword>
<dbReference type="Pfam" id="PF00431">
    <property type="entry name" value="CUB"/>
    <property type="match status" value="1"/>
</dbReference>
<evidence type="ECO:0000256" key="4">
    <source>
        <dbReference type="ARBA" id="ARBA00022692"/>
    </source>
</evidence>
<keyword evidence="7 12" id="KW-1133">Transmembrane helix</keyword>
<comment type="caution">
    <text evidence="10">Lacks conserved residue(s) required for the propagation of feature annotation.</text>
</comment>
<feature type="region of interest" description="Disordered" evidence="11">
    <location>
        <begin position="188"/>
        <end position="230"/>
    </location>
</feature>
<keyword evidence="4 12" id="KW-0812">Transmembrane</keyword>
<organism evidence="15 16">
    <name type="scientific">Limulus polyphemus</name>
    <name type="common">Atlantic horseshoe crab</name>
    <dbReference type="NCBI Taxonomy" id="6850"/>
    <lineage>
        <taxon>Eukaryota</taxon>
        <taxon>Metazoa</taxon>
        <taxon>Ecdysozoa</taxon>
        <taxon>Arthropoda</taxon>
        <taxon>Chelicerata</taxon>
        <taxon>Merostomata</taxon>
        <taxon>Xiphosura</taxon>
        <taxon>Limulidae</taxon>
        <taxon>Limulus</taxon>
    </lineage>
</organism>
<evidence type="ECO:0000256" key="11">
    <source>
        <dbReference type="SAM" id="MobiDB-lite"/>
    </source>
</evidence>
<feature type="compositionally biased region" description="Polar residues" evidence="11">
    <location>
        <begin position="191"/>
        <end position="200"/>
    </location>
</feature>
<dbReference type="Proteomes" id="UP000694941">
    <property type="component" value="Unplaced"/>
</dbReference>
<dbReference type="GeneID" id="106460687"/>
<name>A0ABM1SHS0_LIMPO</name>
<dbReference type="PANTHER" id="PTHR16514">
    <property type="entry name" value="LOW DENSITY LIPOPROTEIN RECEPTOR CLASS A DOMAIN-CONTAINING 4A"/>
    <property type="match status" value="1"/>
</dbReference>
<reference evidence="16" key="1">
    <citation type="submission" date="2025-08" db="UniProtKB">
        <authorList>
            <consortium name="RefSeq"/>
        </authorList>
    </citation>
    <scope>IDENTIFICATION</scope>
    <source>
        <tissue evidence="16">Muscle</tissue>
    </source>
</reference>